<gene>
    <name evidence="3" type="ORF">A2V91_06905</name>
</gene>
<evidence type="ECO:0000256" key="1">
    <source>
        <dbReference type="SAM" id="Phobius"/>
    </source>
</evidence>
<accession>A0A1F6T0B5</accession>
<dbReference type="AlphaFoldDB" id="A0A1F6T0B5"/>
<sequence>MDKNVGSTDKVIRIVVGLAVLSLLFLLKHPDRWLGLIGLIPILTATVGWCPAYSIFGINTCKTKTGNPN</sequence>
<dbReference type="EMBL" id="MFSR01000069">
    <property type="protein sequence ID" value="OGI38554.1"/>
    <property type="molecule type" value="Genomic_DNA"/>
</dbReference>
<dbReference type="InterPro" id="IPR021309">
    <property type="entry name" value="YgaP-like_TM"/>
</dbReference>
<organism evidence="3 4">
    <name type="scientific">Candidatus Muproteobacteria bacterium RBG_16_64_10</name>
    <dbReference type="NCBI Taxonomy" id="1817757"/>
    <lineage>
        <taxon>Bacteria</taxon>
        <taxon>Pseudomonadati</taxon>
        <taxon>Pseudomonadota</taxon>
        <taxon>Candidatus Muproteobacteria</taxon>
    </lineage>
</organism>
<protein>
    <recommendedName>
        <fullName evidence="2">Inner membrane protein YgaP-like transmembrane domain-containing protein</fullName>
    </recommendedName>
</protein>
<evidence type="ECO:0000259" key="2">
    <source>
        <dbReference type="Pfam" id="PF11127"/>
    </source>
</evidence>
<evidence type="ECO:0000313" key="4">
    <source>
        <dbReference type="Proteomes" id="UP000179334"/>
    </source>
</evidence>
<feature type="transmembrane region" description="Helical" evidence="1">
    <location>
        <begin position="33"/>
        <end position="56"/>
    </location>
</feature>
<dbReference type="Pfam" id="PF11127">
    <property type="entry name" value="YgaP-like_TM"/>
    <property type="match status" value="1"/>
</dbReference>
<keyword evidence="1" id="KW-0472">Membrane</keyword>
<keyword evidence="1" id="KW-0812">Transmembrane</keyword>
<keyword evidence="1" id="KW-1133">Transmembrane helix</keyword>
<proteinExistence type="predicted"/>
<reference evidence="3 4" key="1">
    <citation type="journal article" date="2016" name="Nat. Commun.">
        <title>Thousands of microbial genomes shed light on interconnected biogeochemical processes in an aquifer system.</title>
        <authorList>
            <person name="Anantharaman K."/>
            <person name="Brown C.T."/>
            <person name="Hug L.A."/>
            <person name="Sharon I."/>
            <person name="Castelle C.J."/>
            <person name="Probst A.J."/>
            <person name="Thomas B.C."/>
            <person name="Singh A."/>
            <person name="Wilkins M.J."/>
            <person name="Karaoz U."/>
            <person name="Brodie E.L."/>
            <person name="Williams K.H."/>
            <person name="Hubbard S.S."/>
            <person name="Banfield J.F."/>
        </authorList>
    </citation>
    <scope>NUCLEOTIDE SEQUENCE [LARGE SCALE GENOMIC DNA]</scope>
</reference>
<comment type="caution">
    <text evidence="3">The sequence shown here is derived from an EMBL/GenBank/DDBJ whole genome shotgun (WGS) entry which is preliminary data.</text>
</comment>
<feature type="domain" description="Inner membrane protein YgaP-like transmembrane" evidence="2">
    <location>
        <begin position="1"/>
        <end position="64"/>
    </location>
</feature>
<evidence type="ECO:0000313" key="3">
    <source>
        <dbReference type="EMBL" id="OGI38554.1"/>
    </source>
</evidence>
<dbReference type="Proteomes" id="UP000179334">
    <property type="component" value="Unassembled WGS sequence"/>
</dbReference>
<name>A0A1F6T0B5_9PROT</name>
<feature type="transmembrane region" description="Helical" evidence="1">
    <location>
        <begin position="12"/>
        <end position="27"/>
    </location>
</feature>